<evidence type="ECO:0000256" key="4">
    <source>
        <dbReference type="ARBA" id="ARBA00022807"/>
    </source>
</evidence>
<keyword evidence="2" id="KW-0645">Protease</keyword>
<protein>
    <submittedName>
        <fullName evidence="7">C40 family peptidase</fullName>
    </submittedName>
</protein>
<evidence type="ECO:0000259" key="6">
    <source>
        <dbReference type="PROSITE" id="PS51935"/>
    </source>
</evidence>
<feature type="domain" description="NlpC/P60" evidence="6">
    <location>
        <begin position="21"/>
        <end position="144"/>
    </location>
</feature>
<dbReference type="PANTHER" id="PTHR47053:SF1">
    <property type="entry name" value="MUREIN DD-ENDOPEPTIDASE MEPH-RELATED"/>
    <property type="match status" value="1"/>
</dbReference>
<evidence type="ECO:0000256" key="1">
    <source>
        <dbReference type="ARBA" id="ARBA00007074"/>
    </source>
</evidence>
<dbReference type="PANTHER" id="PTHR47053">
    <property type="entry name" value="MUREIN DD-ENDOPEPTIDASE MEPH-RELATED"/>
    <property type="match status" value="1"/>
</dbReference>
<evidence type="ECO:0000256" key="3">
    <source>
        <dbReference type="ARBA" id="ARBA00022801"/>
    </source>
</evidence>
<dbReference type="InterPro" id="IPR051202">
    <property type="entry name" value="Peptidase_C40"/>
</dbReference>
<dbReference type="Pfam" id="PF00877">
    <property type="entry name" value="NLPC_P60"/>
    <property type="match status" value="1"/>
</dbReference>
<dbReference type="SUPFAM" id="SSF54001">
    <property type="entry name" value="Cysteine proteinases"/>
    <property type="match status" value="1"/>
</dbReference>
<proteinExistence type="inferred from homology"/>
<dbReference type="InterPro" id="IPR038765">
    <property type="entry name" value="Papain-like_cys_pep_sf"/>
</dbReference>
<dbReference type="EMBL" id="JASKHM010000005">
    <property type="protein sequence ID" value="MEQ4482780.1"/>
    <property type="molecule type" value="Genomic_DNA"/>
</dbReference>
<evidence type="ECO:0000256" key="5">
    <source>
        <dbReference type="SAM" id="SignalP"/>
    </source>
</evidence>
<accession>A0ABV1KRR7</accession>
<organism evidence="7 8">
    <name type="scientific">Cohnella silvisoli</name>
    <dbReference type="NCBI Taxonomy" id="2873699"/>
    <lineage>
        <taxon>Bacteria</taxon>
        <taxon>Bacillati</taxon>
        <taxon>Bacillota</taxon>
        <taxon>Bacilli</taxon>
        <taxon>Bacillales</taxon>
        <taxon>Paenibacillaceae</taxon>
        <taxon>Cohnella</taxon>
    </lineage>
</organism>
<keyword evidence="8" id="KW-1185">Reference proteome</keyword>
<evidence type="ECO:0000313" key="8">
    <source>
        <dbReference type="Proteomes" id="UP001493487"/>
    </source>
</evidence>
<dbReference type="PROSITE" id="PS51935">
    <property type="entry name" value="NLPC_P60"/>
    <property type="match status" value="1"/>
</dbReference>
<gene>
    <name evidence="7" type="ORF">QJS35_10265</name>
</gene>
<feature type="signal peptide" evidence="5">
    <location>
        <begin position="1"/>
        <end position="24"/>
    </location>
</feature>
<dbReference type="Gene3D" id="3.90.1720.10">
    <property type="entry name" value="endopeptidase domain like (from Nostoc punctiforme)"/>
    <property type="match status" value="1"/>
</dbReference>
<feature type="chain" id="PRO_5046042770" evidence="5">
    <location>
        <begin position="25"/>
        <end position="188"/>
    </location>
</feature>
<name>A0ABV1KRR7_9BACL</name>
<keyword evidence="5" id="KW-0732">Signal</keyword>
<dbReference type="Proteomes" id="UP001493487">
    <property type="component" value="Unassembled WGS sequence"/>
</dbReference>
<comment type="similarity">
    <text evidence="1">Belongs to the peptidase C40 family.</text>
</comment>
<dbReference type="InterPro" id="IPR000064">
    <property type="entry name" value="NLP_P60_dom"/>
</dbReference>
<keyword evidence="3" id="KW-0378">Hydrolase</keyword>
<comment type="caution">
    <text evidence="7">The sequence shown here is derived from an EMBL/GenBank/DDBJ whole genome shotgun (WGS) entry which is preliminary data.</text>
</comment>
<reference evidence="7 8" key="1">
    <citation type="journal article" date="2023" name="Genome Announc.">
        <title>Pan-Genome Analyses of the Genus Cohnella and Proposal of the Novel Species Cohnella silvisoli sp. nov., Isolated from Forest Soil.</title>
        <authorList>
            <person name="Wang C."/>
            <person name="Mao L."/>
            <person name="Bao G."/>
            <person name="Zhu H."/>
        </authorList>
    </citation>
    <scope>NUCLEOTIDE SEQUENCE [LARGE SCALE GENOMIC DNA]</scope>
    <source>
        <strain evidence="7 8">NL03-T5-1</strain>
    </source>
</reference>
<evidence type="ECO:0000256" key="2">
    <source>
        <dbReference type="ARBA" id="ARBA00022670"/>
    </source>
</evidence>
<evidence type="ECO:0000313" key="7">
    <source>
        <dbReference type="EMBL" id="MEQ4482780.1"/>
    </source>
</evidence>
<keyword evidence="4" id="KW-0788">Thiol protease</keyword>
<sequence>MRKVSVFLFSLALLLAFQVGSAFADSKLDQTVDKLIGIDYDYGGTTTSGFDCSGFTGYVFKKLGMSLPRSSRDMFSWDEGKKVAKEDLRAGDLVFFNTNGSGVSHVGIYVGNNKFAHAASKGVTITSLNESYYAKRYLGARRVMDTDMYQKVAVEPEAVQAVTASATATPAAATTTAATGEVAVATPQ</sequence>